<keyword evidence="5" id="KW-0677">Repeat</keyword>
<dbReference type="InterPro" id="IPR011053">
    <property type="entry name" value="Single_hybrid_motif"/>
</dbReference>
<dbReference type="EMBL" id="PKLZ01000013">
    <property type="protein sequence ID" value="PLW81408.1"/>
    <property type="molecule type" value="Genomic_DNA"/>
</dbReference>
<feature type="domain" description="Peripheral subunit-binding (PSBD)" evidence="13">
    <location>
        <begin position="146"/>
        <end position="183"/>
    </location>
</feature>
<dbReference type="InterPro" id="IPR036625">
    <property type="entry name" value="E3-bd_dom_sf"/>
</dbReference>
<dbReference type="GO" id="GO:0031405">
    <property type="term" value="F:lipoic acid binding"/>
    <property type="evidence" value="ECO:0007669"/>
    <property type="project" value="TreeGrafter"/>
</dbReference>
<dbReference type="SUPFAM" id="SSF51230">
    <property type="entry name" value="Single hybrid motif"/>
    <property type="match status" value="1"/>
</dbReference>
<dbReference type="PROSITE" id="PS51826">
    <property type="entry name" value="PSBD"/>
    <property type="match status" value="1"/>
</dbReference>
<evidence type="ECO:0000256" key="3">
    <source>
        <dbReference type="ARBA" id="ARBA00011484"/>
    </source>
</evidence>
<feature type="region of interest" description="Disordered" evidence="11">
    <location>
        <begin position="115"/>
        <end position="147"/>
    </location>
</feature>
<evidence type="ECO:0000256" key="10">
    <source>
        <dbReference type="RuleBase" id="RU003423"/>
    </source>
</evidence>
<protein>
    <recommendedName>
        <fullName evidence="10">Dihydrolipoamide acetyltransferase component of pyruvate dehydrogenase complex</fullName>
        <ecNumber evidence="10">2.3.1.-</ecNumber>
    </recommendedName>
</protein>
<dbReference type="OrthoDB" id="9805770at2"/>
<organism evidence="14 15">
    <name type="scientific">Kineobactrum sediminis</name>
    <dbReference type="NCBI Taxonomy" id="1905677"/>
    <lineage>
        <taxon>Bacteria</taxon>
        <taxon>Pseudomonadati</taxon>
        <taxon>Pseudomonadota</taxon>
        <taxon>Gammaproteobacteria</taxon>
        <taxon>Cellvibrionales</taxon>
        <taxon>Halieaceae</taxon>
        <taxon>Kineobactrum</taxon>
    </lineage>
</organism>
<evidence type="ECO:0000256" key="6">
    <source>
        <dbReference type="ARBA" id="ARBA00022823"/>
    </source>
</evidence>
<dbReference type="FunFam" id="3.30.559.10:FF:000004">
    <property type="entry name" value="Acetyltransferase component of pyruvate dehydrogenase complex"/>
    <property type="match status" value="1"/>
</dbReference>
<dbReference type="FunFam" id="2.40.50.100:FF:000009">
    <property type="entry name" value="Acetyltransferase component of pyruvate dehydrogenase complex"/>
    <property type="match status" value="1"/>
</dbReference>
<comment type="function">
    <text evidence="8">The pyruvate dehydrogenase complex catalyzes the overall conversion of pyruvate to acetyl-CoA and CO(2). It contains multiple copies of three enzymatic components: pyruvate dehydrogenase (E1), dihydrolipoamide acetyltransferase (E2) and lipoamide dehydrogenase (E3).</text>
</comment>
<evidence type="ECO:0000313" key="14">
    <source>
        <dbReference type="EMBL" id="PLW81408.1"/>
    </source>
</evidence>
<comment type="caution">
    <text evidence="14">The sequence shown here is derived from an EMBL/GenBank/DDBJ whole genome shotgun (WGS) entry which is preliminary data.</text>
</comment>
<dbReference type="AlphaFoldDB" id="A0A2N5XZ38"/>
<keyword evidence="15" id="KW-1185">Reference proteome</keyword>
<reference evidence="15" key="1">
    <citation type="submission" date="2017-11" db="EMBL/GenBank/DDBJ databases">
        <title>The draft genome sequence of Chromatocurvus sp. F02.</title>
        <authorList>
            <person name="Du Z.-J."/>
            <person name="Chang Y.-Q."/>
        </authorList>
    </citation>
    <scope>NUCLEOTIDE SEQUENCE [LARGE SCALE GENOMIC DNA]</scope>
    <source>
        <strain evidence="15">F02</strain>
    </source>
</reference>
<dbReference type="InterPro" id="IPR003016">
    <property type="entry name" value="2-oxoA_DH_lipoyl-BS"/>
</dbReference>
<dbReference type="Pfam" id="PF00198">
    <property type="entry name" value="2-oxoacid_dh"/>
    <property type="match status" value="1"/>
</dbReference>
<sequence>MSELHELVLPDIGSVSEVEIIELLVSIGDEVELEQALISVETDKATMEIPSTVAGRVHQLKVAQGDKIREGAIIALLELRAPAMQQGKNNTITPDTSSKTDTDFVSEIAFSTLADNAPSPAAEEQDSSDSSLAQAAPSLSDRIPPYSSPSIRRLARELCVHLPDVAGTGERGRITRDDVMAHVRGTMEEKRKKGSLKSITSGDDFPGLLAWPKVDFQKFGPVERRELSRLRKVSGANLHRNWVAIPHVTNHEDADITDLESFRVQMNTEHAGTGVKVTLLALLIKACVATLKKFPEFNASLDGDELVVKGYYHIGFAADTSRGLVVPVIRNADQKSVLDIADEVALLAARAREGKLTVEQMSGGCFSISSLGGIGGTYFTPIINAPEVAILGVSKARYQMIWNGQAAEPRLILPMSLSWDHRVIDGVAAAHFNVYLISVLTDLRRLIL</sequence>
<dbReference type="InterPro" id="IPR000089">
    <property type="entry name" value="Biotin_lipoyl"/>
</dbReference>
<feature type="compositionally biased region" description="Low complexity" evidence="11">
    <location>
        <begin position="128"/>
        <end position="140"/>
    </location>
</feature>
<gene>
    <name evidence="14" type="ORF">CWI75_15360</name>
</gene>
<keyword evidence="4 10" id="KW-0808">Transferase</keyword>
<evidence type="ECO:0000256" key="9">
    <source>
        <dbReference type="ARBA" id="ARBA00048370"/>
    </source>
</evidence>
<dbReference type="InterPro" id="IPR001078">
    <property type="entry name" value="2-oxoacid_DH_actylTfrase"/>
</dbReference>
<dbReference type="InterPro" id="IPR023213">
    <property type="entry name" value="CAT-like_dom_sf"/>
</dbReference>
<dbReference type="InterPro" id="IPR004167">
    <property type="entry name" value="PSBD"/>
</dbReference>
<dbReference type="Pfam" id="PF02817">
    <property type="entry name" value="E3_binding"/>
    <property type="match status" value="1"/>
</dbReference>
<keyword evidence="7 10" id="KW-0012">Acyltransferase</keyword>
<evidence type="ECO:0000256" key="11">
    <source>
        <dbReference type="SAM" id="MobiDB-lite"/>
    </source>
</evidence>
<comment type="catalytic activity">
    <reaction evidence="9">
        <text>N(6)-[(R)-dihydrolipoyl]-L-lysyl-[protein] + acetyl-CoA = N(6)-[(R)-S(8)-acetyldihydrolipoyl]-L-lysyl-[protein] + CoA</text>
        <dbReference type="Rhea" id="RHEA:17017"/>
        <dbReference type="Rhea" id="RHEA-COMP:10475"/>
        <dbReference type="Rhea" id="RHEA-COMP:10478"/>
        <dbReference type="ChEBI" id="CHEBI:57287"/>
        <dbReference type="ChEBI" id="CHEBI:57288"/>
        <dbReference type="ChEBI" id="CHEBI:83100"/>
        <dbReference type="ChEBI" id="CHEBI:83111"/>
        <dbReference type="EC" id="2.3.1.12"/>
    </reaction>
</comment>
<dbReference type="PROSITE" id="PS50968">
    <property type="entry name" value="BIOTINYL_LIPOYL"/>
    <property type="match status" value="1"/>
</dbReference>
<proteinExistence type="inferred from homology"/>
<comment type="similarity">
    <text evidence="2 10">Belongs to the 2-oxoacid dehydrogenase family.</text>
</comment>
<keyword evidence="6 10" id="KW-0450">Lipoyl</keyword>
<name>A0A2N5XZ38_9GAMM</name>
<dbReference type="PANTHER" id="PTHR43178">
    <property type="entry name" value="DIHYDROLIPOAMIDE ACETYLTRANSFERASE COMPONENT OF PYRUVATE DEHYDROGENASE COMPLEX"/>
    <property type="match status" value="1"/>
</dbReference>
<dbReference type="GO" id="GO:0004742">
    <property type="term" value="F:dihydrolipoyllysine-residue acetyltransferase activity"/>
    <property type="evidence" value="ECO:0007669"/>
    <property type="project" value="UniProtKB-EC"/>
</dbReference>
<accession>A0A2N5XZ38</accession>
<comment type="cofactor">
    <cofactor evidence="1 10">
        <name>(R)-lipoate</name>
        <dbReference type="ChEBI" id="CHEBI:83088"/>
    </cofactor>
</comment>
<evidence type="ECO:0000313" key="15">
    <source>
        <dbReference type="Proteomes" id="UP000234845"/>
    </source>
</evidence>
<dbReference type="RefSeq" id="WP_101522414.1">
    <property type="nucleotide sequence ID" value="NZ_PKLZ01000013.1"/>
</dbReference>
<dbReference type="Gene3D" id="2.40.50.100">
    <property type="match status" value="1"/>
</dbReference>
<dbReference type="SUPFAM" id="SSF47005">
    <property type="entry name" value="Peripheral subunit-binding domain of 2-oxo acid dehydrogenase complex"/>
    <property type="match status" value="1"/>
</dbReference>
<evidence type="ECO:0000256" key="8">
    <source>
        <dbReference type="ARBA" id="ARBA00025211"/>
    </source>
</evidence>
<dbReference type="Gene3D" id="3.30.559.10">
    <property type="entry name" value="Chloramphenicol acetyltransferase-like domain"/>
    <property type="match status" value="1"/>
</dbReference>
<evidence type="ECO:0000256" key="7">
    <source>
        <dbReference type="ARBA" id="ARBA00023315"/>
    </source>
</evidence>
<evidence type="ECO:0000259" key="12">
    <source>
        <dbReference type="PROSITE" id="PS50968"/>
    </source>
</evidence>
<evidence type="ECO:0000256" key="5">
    <source>
        <dbReference type="ARBA" id="ARBA00022737"/>
    </source>
</evidence>
<dbReference type="CDD" id="cd06849">
    <property type="entry name" value="lipoyl_domain"/>
    <property type="match status" value="1"/>
</dbReference>
<dbReference type="GO" id="GO:0005737">
    <property type="term" value="C:cytoplasm"/>
    <property type="evidence" value="ECO:0007669"/>
    <property type="project" value="TreeGrafter"/>
</dbReference>
<dbReference type="EC" id="2.3.1.-" evidence="10"/>
<dbReference type="SUPFAM" id="SSF52777">
    <property type="entry name" value="CoA-dependent acyltransferases"/>
    <property type="match status" value="1"/>
</dbReference>
<evidence type="ECO:0000259" key="13">
    <source>
        <dbReference type="PROSITE" id="PS51826"/>
    </source>
</evidence>
<feature type="domain" description="Lipoyl-binding" evidence="12">
    <location>
        <begin position="4"/>
        <end position="78"/>
    </location>
</feature>
<dbReference type="PANTHER" id="PTHR43178:SF2">
    <property type="entry name" value="DIHYDROLIPOYLLYSINE-RESIDUE ACETYLTRANSFERASE COMPONENT OF PYRUVATE DEHYDROGENASE COMPLEX"/>
    <property type="match status" value="1"/>
</dbReference>
<dbReference type="Pfam" id="PF00364">
    <property type="entry name" value="Biotin_lipoyl"/>
    <property type="match status" value="1"/>
</dbReference>
<dbReference type="Gene3D" id="4.10.320.10">
    <property type="entry name" value="E3-binding domain"/>
    <property type="match status" value="1"/>
</dbReference>
<evidence type="ECO:0000256" key="4">
    <source>
        <dbReference type="ARBA" id="ARBA00022679"/>
    </source>
</evidence>
<dbReference type="InterPro" id="IPR050743">
    <property type="entry name" value="2-oxoacid_DH_E2_comp"/>
</dbReference>
<evidence type="ECO:0000256" key="2">
    <source>
        <dbReference type="ARBA" id="ARBA00007317"/>
    </source>
</evidence>
<comment type="subunit">
    <text evidence="3">Forms a 24-polypeptide structural core with octahedral symmetry.</text>
</comment>
<dbReference type="Proteomes" id="UP000234845">
    <property type="component" value="Unassembled WGS sequence"/>
</dbReference>
<dbReference type="GO" id="GO:0006086">
    <property type="term" value="P:pyruvate decarboxylation to acetyl-CoA"/>
    <property type="evidence" value="ECO:0007669"/>
    <property type="project" value="TreeGrafter"/>
</dbReference>
<evidence type="ECO:0000256" key="1">
    <source>
        <dbReference type="ARBA" id="ARBA00001938"/>
    </source>
</evidence>
<dbReference type="PROSITE" id="PS00189">
    <property type="entry name" value="LIPOYL"/>
    <property type="match status" value="1"/>
</dbReference>